<protein>
    <submittedName>
        <fullName evidence="1">Uncharacterized protein</fullName>
    </submittedName>
</protein>
<dbReference type="Proteomes" id="UP000030518">
    <property type="component" value="Unassembled WGS sequence"/>
</dbReference>
<dbReference type="EMBL" id="JRKJ01000005">
    <property type="protein sequence ID" value="KGQ19781.1"/>
    <property type="molecule type" value="Genomic_DNA"/>
</dbReference>
<keyword evidence="2" id="KW-1185">Reference proteome</keyword>
<sequence>MTQGKNLDRDFLAAACATPWSWVDIAGAETIGKGHNLMRANHVHVMCPTPFVLAAFSVREPGRCERHGIRLIRDADEVDQFLRAPWRPHYRSHMVSLVDSAHDGFADFMDFGKTYSVLRKRVASRGLSTAELEYGIVVRGRQKRVAVYADVIVPMRVCVAVDEY</sequence>
<gene>
    <name evidence="1" type="ORF">LF41_2283</name>
</gene>
<dbReference type="STRING" id="1300345.LF41_2283"/>
<reference evidence="1 2" key="1">
    <citation type="submission" date="2014-09" db="EMBL/GenBank/DDBJ databases">
        <title>Genome sequences of Lysobacter dokdonensis DS-58.</title>
        <authorList>
            <person name="Kim J.F."/>
            <person name="Kwak M.-J."/>
        </authorList>
    </citation>
    <scope>NUCLEOTIDE SEQUENCE [LARGE SCALE GENOMIC DNA]</scope>
    <source>
        <strain evidence="1 2">DS-58</strain>
    </source>
</reference>
<dbReference type="PATRIC" id="fig|1300345.3.peg.858"/>
<dbReference type="RefSeq" id="WP_036166568.1">
    <property type="nucleotide sequence ID" value="NZ_JRKJ01000005.1"/>
</dbReference>
<proteinExistence type="predicted"/>
<evidence type="ECO:0000313" key="1">
    <source>
        <dbReference type="EMBL" id="KGQ19781.1"/>
    </source>
</evidence>
<comment type="caution">
    <text evidence="1">The sequence shown here is derived from an EMBL/GenBank/DDBJ whole genome shotgun (WGS) entry which is preliminary data.</text>
</comment>
<organism evidence="1 2">
    <name type="scientific">Lysobacter dokdonensis DS-58</name>
    <dbReference type="NCBI Taxonomy" id="1300345"/>
    <lineage>
        <taxon>Bacteria</taxon>
        <taxon>Pseudomonadati</taxon>
        <taxon>Pseudomonadota</taxon>
        <taxon>Gammaproteobacteria</taxon>
        <taxon>Lysobacterales</taxon>
        <taxon>Lysobacteraceae</taxon>
        <taxon>Noviluteimonas</taxon>
    </lineage>
</organism>
<name>A0A0A2WHX1_9GAMM</name>
<accession>A0A0A2WHX1</accession>
<evidence type="ECO:0000313" key="2">
    <source>
        <dbReference type="Proteomes" id="UP000030518"/>
    </source>
</evidence>
<dbReference type="AlphaFoldDB" id="A0A0A2WHX1"/>